<evidence type="ECO:0000256" key="1">
    <source>
        <dbReference type="SAM" id="MobiDB-lite"/>
    </source>
</evidence>
<reference evidence="3 4" key="1">
    <citation type="submission" date="2016-07" db="EMBL/GenBank/DDBJ databases">
        <title>Pervasive Adenine N6-methylation of Active Genes in Fungi.</title>
        <authorList>
            <consortium name="DOE Joint Genome Institute"/>
            <person name="Mondo S.J."/>
            <person name="Dannebaum R.O."/>
            <person name="Kuo R.C."/>
            <person name="Labutti K."/>
            <person name="Haridas S."/>
            <person name="Kuo A."/>
            <person name="Salamov A."/>
            <person name="Ahrendt S.R."/>
            <person name="Lipzen A."/>
            <person name="Sullivan W."/>
            <person name="Andreopoulos W.B."/>
            <person name="Clum A."/>
            <person name="Lindquist E."/>
            <person name="Daum C."/>
            <person name="Ramamoorthy G.K."/>
            <person name="Gryganskyi A."/>
            <person name="Culley D."/>
            <person name="Magnuson J.K."/>
            <person name="James T.Y."/>
            <person name="O'Malley M.A."/>
            <person name="Stajich J.E."/>
            <person name="Spatafora J.W."/>
            <person name="Visel A."/>
            <person name="Grigoriev I.V."/>
        </authorList>
    </citation>
    <scope>NUCLEOTIDE SEQUENCE [LARGE SCALE GENOMIC DNA]</scope>
    <source>
        <strain evidence="3 4">NRRL 3301</strain>
    </source>
</reference>
<dbReference type="InterPro" id="IPR009060">
    <property type="entry name" value="UBA-like_sf"/>
</dbReference>
<protein>
    <recommendedName>
        <fullName evidence="2">CUE domain-containing protein</fullName>
    </recommendedName>
</protein>
<comment type="caution">
    <text evidence="3">The sequence shown here is derived from an EMBL/GenBank/DDBJ whole genome shotgun (WGS) entry which is preliminary data.</text>
</comment>
<dbReference type="Pfam" id="PF02845">
    <property type="entry name" value="CUE"/>
    <property type="match status" value="1"/>
</dbReference>
<feature type="compositionally biased region" description="Basic and acidic residues" evidence="1">
    <location>
        <begin position="268"/>
        <end position="281"/>
    </location>
</feature>
<evidence type="ECO:0000259" key="2">
    <source>
        <dbReference type="PROSITE" id="PS51140"/>
    </source>
</evidence>
<feature type="domain" description="CUE" evidence="2">
    <location>
        <begin position="5"/>
        <end position="48"/>
    </location>
</feature>
<dbReference type="Proteomes" id="UP000242146">
    <property type="component" value="Unassembled WGS sequence"/>
</dbReference>
<feature type="compositionally biased region" description="Low complexity" evidence="1">
    <location>
        <begin position="185"/>
        <end position="210"/>
    </location>
</feature>
<gene>
    <name evidence="3" type="ORF">DM01DRAFT_1380889</name>
</gene>
<dbReference type="OrthoDB" id="9942608at2759"/>
<evidence type="ECO:0000313" key="3">
    <source>
        <dbReference type="EMBL" id="ORX60591.1"/>
    </source>
</evidence>
<dbReference type="CDD" id="cd14279">
    <property type="entry name" value="CUE"/>
    <property type="match status" value="1"/>
</dbReference>
<accession>A0A1X2GSZ6</accession>
<proteinExistence type="predicted"/>
<feature type="region of interest" description="Disordered" evidence="1">
    <location>
        <begin position="170"/>
        <end position="281"/>
    </location>
</feature>
<dbReference type="PROSITE" id="PS51140">
    <property type="entry name" value="CUE"/>
    <property type="match status" value="1"/>
</dbReference>
<name>A0A1X2GSZ6_9FUNG</name>
<dbReference type="GO" id="GO:0043130">
    <property type="term" value="F:ubiquitin binding"/>
    <property type="evidence" value="ECO:0007669"/>
    <property type="project" value="InterPro"/>
</dbReference>
<sequence length="294" mass="33093">MSNPFLSSQVQTLHEVFPTLDTRTIQQALYSEHGDMNRASDRLFQMAEASSTSRTNPPAPRQQPSPHANQQPHRPPLSHTTSLREEMEAWRQELVRERHSNRKHGHRRGYSSIYHEDSRPEKISLTKELQRMCLEGYTLKEALNEGKQVALKATSSLCDKVVASTNDYMNSSTSIYRPGHRRQESACSSPCTTVPSSSRMPRQYSSSSRLPPLPPSTRPSQPLPSPPQPQILATNHDVRHDPINPFAPSAPLPSAPEEDSTMPPPSYEAREFDRLIDPTEGDRYLARSSATIIH</sequence>
<dbReference type="InterPro" id="IPR003892">
    <property type="entry name" value="CUE"/>
</dbReference>
<keyword evidence="4" id="KW-1185">Reference proteome</keyword>
<organism evidence="3 4">
    <name type="scientific">Hesseltinella vesiculosa</name>
    <dbReference type="NCBI Taxonomy" id="101127"/>
    <lineage>
        <taxon>Eukaryota</taxon>
        <taxon>Fungi</taxon>
        <taxon>Fungi incertae sedis</taxon>
        <taxon>Mucoromycota</taxon>
        <taxon>Mucoromycotina</taxon>
        <taxon>Mucoromycetes</taxon>
        <taxon>Mucorales</taxon>
        <taxon>Cunninghamellaceae</taxon>
        <taxon>Hesseltinella</taxon>
    </lineage>
</organism>
<dbReference type="AlphaFoldDB" id="A0A1X2GSZ6"/>
<dbReference type="SUPFAM" id="SSF46934">
    <property type="entry name" value="UBA-like"/>
    <property type="match status" value="1"/>
</dbReference>
<evidence type="ECO:0000313" key="4">
    <source>
        <dbReference type="Proteomes" id="UP000242146"/>
    </source>
</evidence>
<feature type="region of interest" description="Disordered" evidence="1">
    <location>
        <begin position="47"/>
        <end position="79"/>
    </location>
</feature>
<dbReference type="Gene3D" id="1.10.8.10">
    <property type="entry name" value="DNA helicase RuvA subunit, C-terminal domain"/>
    <property type="match status" value="1"/>
</dbReference>
<dbReference type="EMBL" id="MCGT01000004">
    <property type="protein sequence ID" value="ORX60591.1"/>
    <property type="molecule type" value="Genomic_DNA"/>
</dbReference>
<feature type="compositionally biased region" description="Pro residues" evidence="1">
    <location>
        <begin position="211"/>
        <end position="229"/>
    </location>
</feature>